<feature type="domain" description="DUF6594" evidence="2">
    <location>
        <begin position="2"/>
        <end position="76"/>
    </location>
</feature>
<dbReference type="AlphaFoldDB" id="A0A6A6DHH2"/>
<feature type="transmembrane region" description="Helical" evidence="1">
    <location>
        <begin position="64"/>
        <end position="83"/>
    </location>
</feature>
<dbReference type="InterPro" id="IPR046529">
    <property type="entry name" value="DUF6594"/>
</dbReference>
<feature type="transmembrane region" description="Helical" evidence="1">
    <location>
        <begin position="37"/>
        <end position="57"/>
    </location>
</feature>
<dbReference type="PANTHER" id="PTHR34502">
    <property type="entry name" value="DUF6594 DOMAIN-CONTAINING PROTEIN-RELATED"/>
    <property type="match status" value="1"/>
</dbReference>
<accession>A0A6A6DHH2</accession>
<evidence type="ECO:0000313" key="4">
    <source>
        <dbReference type="Proteomes" id="UP000800200"/>
    </source>
</evidence>
<proteinExistence type="predicted"/>
<keyword evidence="1" id="KW-0472">Membrane</keyword>
<reference evidence="3" key="1">
    <citation type="journal article" date="2020" name="Stud. Mycol.">
        <title>101 Dothideomycetes genomes: a test case for predicting lifestyles and emergence of pathogens.</title>
        <authorList>
            <person name="Haridas S."/>
            <person name="Albert R."/>
            <person name="Binder M."/>
            <person name="Bloem J."/>
            <person name="Labutti K."/>
            <person name="Salamov A."/>
            <person name="Andreopoulos B."/>
            <person name="Baker S."/>
            <person name="Barry K."/>
            <person name="Bills G."/>
            <person name="Bluhm B."/>
            <person name="Cannon C."/>
            <person name="Castanera R."/>
            <person name="Culley D."/>
            <person name="Daum C."/>
            <person name="Ezra D."/>
            <person name="Gonzalez J."/>
            <person name="Henrissat B."/>
            <person name="Kuo A."/>
            <person name="Liang C."/>
            <person name="Lipzen A."/>
            <person name="Lutzoni F."/>
            <person name="Magnuson J."/>
            <person name="Mondo S."/>
            <person name="Nolan M."/>
            <person name="Ohm R."/>
            <person name="Pangilinan J."/>
            <person name="Park H.-J."/>
            <person name="Ramirez L."/>
            <person name="Alfaro M."/>
            <person name="Sun H."/>
            <person name="Tritt A."/>
            <person name="Yoshinaga Y."/>
            <person name="Zwiers L.-H."/>
            <person name="Turgeon B."/>
            <person name="Goodwin S."/>
            <person name="Spatafora J."/>
            <person name="Crous P."/>
            <person name="Grigoriev I."/>
        </authorList>
    </citation>
    <scope>NUCLEOTIDE SEQUENCE</scope>
    <source>
        <strain evidence="3">CBS 207.26</strain>
    </source>
</reference>
<dbReference type="Proteomes" id="UP000800200">
    <property type="component" value="Unassembled WGS sequence"/>
</dbReference>
<organism evidence="3 4">
    <name type="scientific">Zopfia rhizophila CBS 207.26</name>
    <dbReference type="NCBI Taxonomy" id="1314779"/>
    <lineage>
        <taxon>Eukaryota</taxon>
        <taxon>Fungi</taxon>
        <taxon>Dikarya</taxon>
        <taxon>Ascomycota</taxon>
        <taxon>Pezizomycotina</taxon>
        <taxon>Dothideomycetes</taxon>
        <taxon>Dothideomycetes incertae sedis</taxon>
        <taxon>Zopfiaceae</taxon>
        <taxon>Zopfia</taxon>
    </lineage>
</organism>
<dbReference type="OrthoDB" id="3533814at2759"/>
<gene>
    <name evidence="3" type="ORF">K469DRAFT_601631</name>
</gene>
<keyword evidence="1" id="KW-0812">Transmembrane</keyword>
<feature type="transmembrane region" description="Helical" evidence="1">
    <location>
        <begin position="12"/>
        <end position="31"/>
    </location>
</feature>
<sequence>FDQRKFQLAVAIIRVILSVILLVGVITSLHFAESANVRLGMISGFAALFALSVRLLTNTKRGDMHAATAAYAAVLVVFISGNLGDCKCTLD</sequence>
<evidence type="ECO:0000256" key="1">
    <source>
        <dbReference type="SAM" id="Phobius"/>
    </source>
</evidence>
<evidence type="ECO:0000313" key="3">
    <source>
        <dbReference type="EMBL" id="KAF2177898.1"/>
    </source>
</evidence>
<dbReference type="EMBL" id="ML994681">
    <property type="protein sequence ID" value="KAF2177898.1"/>
    <property type="molecule type" value="Genomic_DNA"/>
</dbReference>
<keyword evidence="4" id="KW-1185">Reference proteome</keyword>
<keyword evidence="1" id="KW-1133">Transmembrane helix</keyword>
<name>A0A6A6DHH2_9PEZI</name>
<evidence type="ECO:0000259" key="2">
    <source>
        <dbReference type="Pfam" id="PF20237"/>
    </source>
</evidence>
<protein>
    <recommendedName>
        <fullName evidence="2">DUF6594 domain-containing protein</fullName>
    </recommendedName>
</protein>
<feature type="non-terminal residue" evidence="3">
    <location>
        <position position="1"/>
    </location>
</feature>
<dbReference type="PANTHER" id="PTHR34502:SF4">
    <property type="entry name" value="DUF6594 DOMAIN-CONTAINING PROTEIN"/>
    <property type="match status" value="1"/>
</dbReference>
<dbReference type="Pfam" id="PF20237">
    <property type="entry name" value="DUF6594"/>
    <property type="match status" value="1"/>
</dbReference>